<evidence type="ECO:0000313" key="2">
    <source>
        <dbReference type="Proteomes" id="UP000681720"/>
    </source>
</evidence>
<gene>
    <name evidence="1" type="ORF">GIL414_LOCUS50316</name>
</gene>
<organism evidence="1 2">
    <name type="scientific">Rotaria magnacalcarata</name>
    <dbReference type="NCBI Taxonomy" id="392030"/>
    <lineage>
        <taxon>Eukaryota</taxon>
        <taxon>Metazoa</taxon>
        <taxon>Spiralia</taxon>
        <taxon>Gnathifera</taxon>
        <taxon>Rotifera</taxon>
        <taxon>Eurotatoria</taxon>
        <taxon>Bdelloidea</taxon>
        <taxon>Philodinida</taxon>
        <taxon>Philodinidae</taxon>
        <taxon>Rotaria</taxon>
    </lineage>
</organism>
<evidence type="ECO:0000313" key="1">
    <source>
        <dbReference type="EMBL" id="CAF4869677.1"/>
    </source>
</evidence>
<name>A0A8S3BX30_9BILA</name>
<accession>A0A8S3BX30</accession>
<feature type="non-terminal residue" evidence="1">
    <location>
        <position position="78"/>
    </location>
</feature>
<dbReference type="Proteomes" id="UP000681720">
    <property type="component" value="Unassembled WGS sequence"/>
</dbReference>
<proteinExistence type="predicted"/>
<dbReference type="AlphaFoldDB" id="A0A8S3BX30"/>
<reference evidence="1" key="1">
    <citation type="submission" date="2021-02" db="EMBL/GenBank/DDBJ databases">
        <authorList>
            <person name="Nowell W R."/>
        </authorList>
    </citation>
    <scope>NUCLEOTIDE SEQUENCE</scope>
</reference>
<dbReference type="EMBL" id="CAJOBJ010167356">
    <property type="protein sequence ID" value="CAF4869677.1"/>
    <property type="molecule type" value="Genomic_DNA"/>
</dbReference>
<comment type="caution">
    <text evidence="1">The sequence shown here is derived from an EMBL/GenBank/DDBJ whole genome shotgun (WGS) entry which is preliminary data.</text>
</comment>
<sequence length="78" mass="8979">MKPIYQNSISPNLTLDAAINSIPKQIQHLDSLLQQVNQFDDDNSEEMNAVRIYTMEWGSRSLCKLLNEALKSDRQDQI</sequence>
<protein>
    <submittedName>
        <fullName evidence="1">Uncharacterized protein</fullName>
    </submittedName>
</protein>